<keyword evidence="1" id="KW-1133">Transmembrane helix</keyword>
<keyword evidence="1" id="KW-0812">Transmembrane</keyword>
<dbReference type="AlphaFoldDB" id="A0AA38U8G6"/>
<feature type="transmembrane region" description="Helical" evidence="1">
    <location>
        <begin position="6"/>
        <end position="29"/>
    </location>
</feature>
<comment type="caution">
    <text evidence="2">The sequence shown here is derived from an EMBL/GenBank/DDBJ whole genome shotgun (WGS) entry which is preliminary data.</text>
</comment>
<evidence type="ECO:0000313" key="3">
    <source>
        <dbReference type="Proteomes" id="UP001172457"/>
    </source>
</evidence>
<organism evidence="2 3">
    <name type="scientific">Centaurea solstitialis</name>
    <name type="common">yellow star-thistle</name>
    <dbReference type="NCBI Taxonomy" id="347529"/>
    <lineage>
        <taxon>Eukaryota</taxon>
        <taxon>Viridiplantae</taxon>
        <taxon>Streptophyta</taxon>
        <taxon>Embryophyta</taxon>
        <taxon>Tracheophyta</taxon>
        <taxon>Spermatophyta</taxon>
        <taxon>Magnoliopsida</taxon>
        <taxon>eudicotyledons</taxon>
        <taxon>Gunneridae</taxon>
        <taxon>Pentapetalae</taxon>
        <taxon>asterids</taxon>
        <taxon>campanulids</taxon>
        <taxon>Asterales</taxon>
        <taxon>Asteraceae</taxon>
        <taxon>Carduoideae</taxon>
        <taxon>Cardueae</taxon>
        <taxon>Centaureinae</taxon>
        <taxon>Centaurea</taxon>
    </lineage>
</organism>
<evidence type="ECO:0000313" key="2">
    <source>
        <dbReference type="EMBL" id="KAJ9568066.1"/>
    </source>
</evidence>
<keyword evidence="3" id="KW-1185">Reference proteome</keyword>
<evidence type="ECO:0000256" key="1">
    <source>
        <dbReference type="SAM" id="Phobius"/>
    </source>
</evidence>
<name>A0AA38U8G6_9ASTR</name>
<reference evidence="2" key="1">
    <citation type="submission" date="2023-03" db="EMBL/GenBank/DDBJ databases">
        <title>Chromosome-scale reference genome and RAD-based genetic map of yellow starthistle (Centaurea solstitialis) reveal putative structural variation and QTLs associated with invader traits.</title>
        <authorList>
            <person name="Reatini B."/>
            <person name="Cang F.A."/>
            <person name="Jiang Q."/>
            <person name="Mckibben M.T.W."/>
            <person name="Barker M.S."/>
            <person name="Rieseberg L.H."/>
            <person name="Dlugosch K.M."/>
        </authorList>
    </citation>
    <scope>NUCLEOTIDE SEQUENCE</scope>
    <source>
        <strain evidence="2">CAN-66</strain>
        <tissue evidence="2">Leaf</tissue>
    </source>
</reference>
<dbReference type="EMBL" id="JARYMX010000001">
    <property type="protein sequence ID" value="KAJ9568066.1"/>
    <property type="molecule type" value="Genomic_DNA"/>
</dbReference>
<sequence length="129" mass="15173">MFFLVVLMLLEWLSCFWSSLWILFMLSLYKNNKCKCWRLLLLNKTGGLLCTSCYVAPASFPRHFILISHVDMLDGHDCCRKHCYARGFIDQNSNTKYVNYDDLWGMLIFFIANMGLSTIIFYAARYHIS</sequence>
<keyword evidence="1" id="KW-0472">Membrane</keyword>
<gene>
    <name evidence="2" type="ORF">OSB04_004032</name>
</gene>
<accession>A0AA38U8G6</accession>
<feature type="transmembrane region" description="Helical" evidence="1">
    <location>
        <begin position="103"/>
        <end position="124"/>
    </location>
</feature>
<dbReference type="Proteomes" id="UP001172457">
    <property type="component" value="Chromosome 1"/>
</dbReference>
<proteinExistence type="predicted"/>
<protein>
    <submittedName>
        <fullName evidence="2">Uncharacterized protein</fullName>
    </submittedName>
</protein>
<feature type="transmembrane region" description="Helical" evidence="1">
    <location>
        <begin position="41"/>
        <end position="60"/>
    </location>
</feature>